<accession>A0A4Y2MYH3</accession>
<evidence type="ECO:0000313" key="1">
    <source>
        <dbReference type="EMBL" id="GBN31579.1"/>
    </source>
</evidence>
<dbReference type="AlphaFoldDB" id="A0A4Y2MYH3"/>
<protein>
    <submittedName>
        <fullName evidence="1">Uncharacterized protein</fullName>
    </submittedName>
</protein>
<evidence type="ECO:0000313" key="2">
    <source>
        <dbReference type="Proteomes" id="UP000499080"/>
    </source>
</evidence>
<organism evidence="1 2">
    <name type="scientific">Araneus ventricosus</name>
    <name type="common">Orbweaver spider</name>
    <name type="synonym">Epeira ventricosa</name>
    <dbReference type="NCBI Taxonomy" id="182803"/>
    <lineage>
        <taxon>Eukaryota</taxon>
        <taxon>Metazoa</taxon>
        <taxon>Ecdysozoa</taxon>
        <taxon>Arthropoda</taxon>
        <taxon>Chelicerata</taxon>
        <taxon>Arachnida</taxon>
        <taxon>Araneae</taxon>
        <taxon>Araneomorphae</taxon>
        <taxon>Entelegynae</taxon>
        <taxon>Araneoidea</taxon>
        <taxon>Araneidae</taxon>
        <taxon>Araneus</taxon>
    </lineage>
</organism>
<comment type="caution">
    <text evidence="1">The sequence shown here is derived from an EMBL/GenBank/DDBJ whole genome shotgun (WGS) entry which is preliminary data.</text>
</comment>
<keyword evidence="2" id="KW-1185">Reference proteome</keyword>
<name>A0A4Y2MYH3_ARAVE</name>
<reference evidence="1 2" key="1">
    <citation type="journal article" date="2019" name="Sci. Rep.">
        <title>Orb-weaving spider Araneus ventricosus genome elucidates the spidroin gene catalogue.</title>
        <authorList>
            <person name="Kono N."/>
            <person name="Nakamura H."/>
            <person name="Ohtoshi R."/>
            <person name="Moran D.A.P."/>
            <person name="Shinohara A."/>
            <person name="Yoshida Y."/>
            <person name="Fujiwara M."/>
            <person name="Mori M."/>
            <person name="Tomita M."/>
            <person name="Arakawa K."/>
        </authorList>
    </citation>
    <scope>NUCLEOTIDE SEQUENCE [LARGE SCALE GENOMIC DNA]</scope>
</reference>
<sequence>MGRMLALTVMYAVQLTRCKALSEREKKSSKFAFYSTAPNFLMEATPELRLE</sequence>
<dbReference type="EMBL" id="BGPR01284405">
    <property type="protein sequence ID" value="GBN31579.1"/>
    <property type="molecule type" value="Genomic_DNA"/>
</dbReference>
<proteinExistence type="predicted"/>
<gene>
    <name evidence="1" type="ORF">AVEN_168827_1</name>
</gene>
<feature type="non-terminal residue" evidence="1">
    <location>
        <position position="51"/>
    </location>
</feature>
<dbReference type="Proteomes" id="UP000499080">
    <property type="component" value="Unassembled WGS sequence"/>
</dbReference>